<keyword evidence="1" id="KW-0479">Metal-binding</keyword>
<feature type="domain" description="HMA" evidence="2">
    <location>
        <begin position="33"/>
        <end position="101"/>
    </location>
</feature>
<organism evidence="3 4">
    <name type="scientific">Microbacterium oleivorans</name>
    <dbReference type="NCBI Taxonomy" id="273677"/>
    <lineage>
        <taxon>Bacteria</taxon>
        <taxon>Bacillati</taxon>
        <taxon>Actinomycetota</taxon>
        <taxon>Actinomycetes</taxon>
        <taxon>Micrococcales</taxon>
        <taxon>Microbacteriaceae</taxon>
        <taxon>Microbacterium</taxon>
    </lineage>
</organism>
<dbReference type="CDD" id="cd00371">
    <property type="entry name" value="HMA"/>
    <property type="match status" value="1"/>
</dbReference>
<accession>A0A7D5EV33</accession>
<protein>
    <submittedName>
        <fullName evidence="3">Heavy-metal-associated domain-containing protein</fullName>
    </submittedName>
</protein>
<name>A0A7D5EV33_9MICO</name>
<dbReference type="InterPro" id="IPR017969">
    <property type="entry name" value="Heavy-metal-associated_CS"/>
</dbReference>
<dbReference type="PROSITE" id="PS50846">
    <property type="entry name" value="HMA_2"/>
    <property type="match status" value="1"/>
</dbReference>
<evidence type="ECO:0000313" key="4">
    <source>
        <dbReference type="Proteomes" id="UP000509638"/>
    </source>
</evidence>
<reference evidence="3 4" key="1">
    <citation type="submission" date="2020-06" db="EMBL/GenBank/DDBJ databases">
        <authorList>
            <person name="Jo H."/>
        </authorList>
    </citation>
    <scope>NUCLEOTIDE SEQUENCE [LARGE SCALE GENOMIC DNA]</scope>
    <source>
        <strain evidence="3 4">I46</strain>
    </source>
</reference>
<evidence type="ECO:0000313" key="3">
    <source>
        <dbReference type="EMBL" id="QLD11492.1"/>
    </source>
</evidence>
<sequence length="105" mass="10426">MTERIDLGLTATGGGCVCGDHAAHDAAAPSSAVREEVLVSGMTCSHCVASVTEELSEIAGVEAVTVDLNAGGVSRVTIHSGGPIDAATITAAIEEAGYAREDALS</sequence>
<dbReference type="PROSITE" id="PS01047">
    <property type="entry name" value="HMA_1"/>
    <property type="match status" value="1"/>
</dbReference>
<evidence type="ECO:0000256" key="1">
    <source>
        <dbReference type="ARBA" id="ARBA00022723"/>
    </source>
</evidence>
<dbReference type="InterPro" id="IPR036163">
    <property type="entry name" value="HMA_dom_sf"/>
</dbReference>
<dbReference type="SUPFAM" id="SSF55008">
    <property type="entry name" value="HMA, heavy metal-associated domain"/>
    <property type="match status" value="1"/>
</dbReference>
<gene>
    <name evidence="3" type="ORF">HW566_06730</name>
</gene>
<dbReference type="Pfam" id="PF00403">
    <property type="entry name" value="HMA"/>
    <property type="match status" value="1"/>
</dbReference>
<dbReference type="InterPro" id="IPR006121">
    <property type="entry name" value="HMA_dom"/>
</dbReference>
<dbReference type="AlphaFoldDB" id="A0A7D5EV33"/>
<evidence type="ECO:0000259" key="2">
    <source>
        <dbReference type="PROSITE" id="PS50846"/>
    </source>
</evidence>
<dbReference type="Proteomes" id="UP000509638">
    <property type="component" value="Chromosome"/>
</dbReference>
<dbReference type="RefSeq" id="WP_178011470.1">
    <property type="nucleotide sequence ID" value="NZ_CP058316.1"/>
</dbReference>
<dbReference type="EMBL" id="CP058316">
    <property type="protein sequence ID" value="QLD11492.1"/>
    <property type="molecule type" value="Genomic_DNA"/>
</dbReference>
<dbReference type="Gene3D" id="3.30.70.100">
    <property type="match status" value="1"/>
</dbReference>
<dbReference type="GO" id="GO:0046872">
    <property type="term" value="F:metal ion binding"/>
    <property type="evidence" value="ECO:0007669"/>
    <property type="project" value="UniProtKB-KW"/>
</dbReference>
<proteinExistence type="predicted"/>